<keyword evidence="4" id="KW-0677">Repeat</keyword>
<dbReference type="InterPro" id="IPR028994">
    <property type="entry name" value="Integrin_alpha_N"/>
</dbReference>
<evidence type="ECO:0000256" key="2">
    <source>
        <dbReference type="ARBA" id="ARBA00022525"/>
    </source>
</evidence>
<name>A0ABM6SJ93_9ACTN</name>
<dbReference type="NCBIfam" id="TIGR03696">
    <property type="entry name" value="Rhs_assc_core"/>
    <property type="match status" value="1"/>
</dbReference>
<dbReference type="InterPro" id="IPR022385">
    <property type="entry name" value="Rhs_assc_core"/>
</dbReference>
<dbReference type="Pfam" id="PF13517">
    <property type="entry name" value="FG-GAP_3"/>
    <property type="match status" value="1"/>
</dbReference>
<dbReference type="Proteomes" id="UP000238413">
    <property type="component" value="Chromosome"/>
</dbReference>
<feature type="compositionally biased region" description="Polar residues" evidence="6">
    <location>
        <begin position="1838"/>
        <end position="1851"/>
    </location>
</feature>
<dbReference type="Pfam" id="PF25023">
    <property type="entry name" value="TEN_YD-shell"/>
    <property type="match status" value="1"/>
</dbReference>
<evidence type="ECO:0000313" key="8">
    <source>
        <dbReference type="EMBL" id="AVH54718.1"/>
    </source>
</evidence>
<dbReference type="EMBL" id="CP026652">
    <property type="protein sequence ID" value="AVH54718.1"/>
    <property type="molecule type" value="Genomic_DNA"/>
</dbReference>
<dbReference type="PANTHER" id="PTHR32305:SF15">
    <property type="entry name" value="PROTEIN RHSA-RELATED"/>
    <property type="match status" value="1"/>
</dbReference>
<dbReference type="SUPFAM" id="SSF69318">
    <property type="entry name" value="Integrin alpha N-terminal domain"/>
    <property type="match status" value="2"/>
</dbReference>
<evidence type="ECO:0000259" key="7">
    <source>
        <dbReference type="Pfam" id="PF25023"/>
    </source>
</evidence>
<dbReference type="InterPro" id="IPR050708">
    <property type="entry name" value="T6SS_VgrG/RHS"/>
</dbReference>
<comment type="subcellular location">
    <subcellularLocation>
        <location evidence="1">Secreted</location>
    </subcellularLocation>
</comment>
<keyword evidence="9" id="KW-1185">Reference proteome</keyword>
<feature type="region of interest" description="Disordered" evidence="6">
    <location>
        <begin position="35"/>
        <end position="85"/>
    </location>
</feature>
<feature type="region of interest" description="Disordered" evidence="6">
    <location>
        <begin position="337"/>
        <end position="370"/>
    </location>
</feature>
<feature type="region of interest" description="Disordered" evidence="6">
    <location>
        <begin position="1830"/>
        <end position="1853"/>
    </location>
</feature>
<dbReference type="NCBIfam" id="TIGR01643">
    <property type="entry name" value="YD_repeat_2x"/>
    <property type="match status" value="2"/>
</dbReference>
<evidence type="ECO:0000256" key="1">
    <source>
        <dbReference type="ARBA" id="ARBA00004613"/>
    </source>
</evidence>
<keyword evidence="5" id="KW-0843">Virulence</keyword>
<dbReference type="Pfam" id="PF05593">
    <property type="entry name" value="RHS_repeat"/>
    <property type="match status" value="1"/>
</dbReference>
<dbReference type="RefSeq" id="WP_099505852.1">
    <property type="nucleotide sequence ID" value="NZ_CP026652.1"/>
</dbReference>
<feature type="domain" description="Teneurin-like YD-shell" evidence="7">
    <location>
        <begin position="1968"/>
        <end position="2233"/>
    </location>
</feature>
<dbReference type="Gene3D" id="2.40.128.340">
    <property type="match status" value="1"/>
</dbReference>
<dbReference type="InterPro" id="IPR003284">
    <property type="entry name" value="Sal_SpvB"/>
</dbReference>
<evidence type="ECO:0000256" key="4">
    <source>
        <dbReference type="ARBA" id="ARBA00022737"/>
    </source>
</evidence>
<feature type="region of interest" description="Disordered" evidence="6">
    <location>
        <begin position="765"/>
        <end position="785"/>
    </location>
</feature>
<dbReference type="InterPro" id="IPR013517">
    <property type="entry name" value="FG-GAP"/>
</dbReference>
<keyword evidence="2" id="KW-0964">Secreted</keyword>
<dbReference type="Pfam" id="PF03534">
    <property type="entry name" value="SpvB"/>
    <property type="match status" value="1"/>
</dbReference>
<gene>
    <name evidence="8" type="ORF">C4B68_01550</name>
</gene>
<reference evidence="8 9" key="1">
    <citation type="submission" date="2018-02" db="EMBL/GenBank/DDBJ databases">
        <title>Complete genome sequence of Streptomyces dengpaensis, the producer of angucyclines.</title>
        <authorList>
            <person name="Yumei L."/>
        </authorList>
    </citation>
    <scope>NUCLEOTIDE SEQUENCE [LARGE SCALE GENOMIC DNA]</scope>
    <source>
        <strain evidence="8 9">XZHG99</strain>
    </source>
</reference>
<protein>
    <recommendedName>
        <fullName evidence="7">Teneurin-like YD-shell domain-containing protein</fullName>
    </recommendedName>
</protein>
<dbReference type="PANTHER" id="PTHR32305">
    <property type="match status" value="1"/>
</dbReference>
<evidence type="ECO:0000313" key="9">
    <source>
        <dbReference type="Proteomes" id="UP000238413"/>
    </source>
</evidence>
<sequence length="2462" mass="263843">MADDGGWRARHMRRQSRRLAGFVAVLVLLLPAAATQGGSSPSPAIATGPSAMGSGSGGPETPLTAGDSSVFGESPPGGTTDDGRFVQQVPVSVPSFHGLEPSPGLTYDSRHGAGIAGLGWDLSGDSSIQRVARGRGAPRMDGSDDFLLDGERLVACQAQAKPGVSCRSGGTHSTERETYRRIARTGDGWLVWDRGGTLSTYTSWLGKAHNVMFGLAERRNSHGDEVRYHRWCDGSDACYLKDIEYLDTPEASGRTRIVLHYEDRPDPVSQGMGEALLVTGLRLTTIEVRVGPAVRSVLALRYAKGAASQLAGVTRYGNDAALDGKGRVLSGTALPEETFGWQQPDLDSQGPAREPLAGDSFQDTDQGGPGYRDTSMPTALPLFSNPPGDMVQVGGTQFLLADVNGDGRSDHISVLGGAYRAKAKLPMALQIRLRTATGDYDTVEQPTTWPLTFEEVGTTGAAQANRLLTGDVNGDGRADLVNVWGDPVGNVPRSEIALGGPNGSIVQQGDTAMTALSGWNPRWRWFLADHDGDGRDDLITVHGVEGANNSIVTELLVALSDGSRFGEPTASPTPWSYERRDDAHWFVGDADGDRRADVLGVESRQRDSGPTASLRLALSRGDGSHTTLTQSTQVPFDSPEFALGTIPAITTYATGELAHAGDFDGDGRTDLLLAQRYQNDSGWRVRLTTALARYDGSFETESRDTDVDASWMTLHQRLSLKMATLVGPRWLITDLDGDGRSDVLLVGPAVAPSEPAQYPATVKSKRIFRDDPRPGSPSESWRAEPDESLPWDFHCHTLSPLTQLACGNGPTAHEVGTGDVNGDGRGDLVFTGPASSTLSHSSTFSINVHFSASSYSFQAGKSADVSGDGREDWVYVRATNPGLTVYTALASSGHQLTVARRKLEAAKSYPGVDLRRLMVADFGSPAGGPDGKADLLLLTADSAASRVHSLLLFSVGLGNYAVAPGSAGTGLTDPDVRSWVAADVNGDGTADLVRVRPSGSAEVSVTTLFADGQGGWRPVTEPVEVDDPPSVTSRMMPADIDGDGRVDLVQVSVMTPRGGDRQESVLALLSNGAGDWAARSTTLGAPTAAATNWQPAELNGDGRIDLIRIAFDKASPTEPGTTRADRLLSYGLGSFDHDSAPLGIGDHSPRWNAADLDGDGCDEVTWVNSGTAADPGFGFVRRIANSCAKLAPERTALTSPAPAAAGWVPVDRAEDTTRQLFRVVPGSGPGAGPDQAHLPLGAAPRLMNMAYSGLGRTIRVTYESSAGRHDGVPPGVAVPVVRTQELDGGNRLLGWQRTSYVRQGLAYSYPLQRLLGFRKAEETVEGRRKTVTLYPQTPGCAGRANAQTTLSPNGTLLLDERAMLAESSDGPPWTCEPFQTIRRECKGESDCRQIRVRYEHDDYGNTTVVEESGVYDDANRDGQDDTPADNRITKTGYVPNVDAYIVALPAWTRIEDGSGTPASERQTVYDHNTSYLQAPAVGDARTVSVLEPTLGRFLATGYQHDGHGNVTAVTDPSGVATRTDWDETYARFPVRECNSVWCTSTAWDTVLGRATTMIDANGLTTSIAWDPLGRHRRTDNPDGGCLIHRYVDWGVWPGVPGGQRISEDTCSAGGVNGLVNRMYHFDGLHRVHRDERSGGYTRFRTFTDDSTLVAQESDWGVRGAAVPVTRFGYDTLDRPLLVLRPDRSTVAYSYSPGMTRRSDETNRAVQQFFDGLGRVTRAEEAGTGAPPLTTQLRYDALDQLSESVAPTGTTTWKTGPLGWVWRECDPDSGCVSRTFDDAGRVRSRTNAAGQRVEHNYDALGRLTSRSFYDGSLLTDRATWAYDKDPDTGLPHGHSTGQVTRTHRTSSQAREDRWYDAGGRLALERTCVAATCAEVGRTWGPGGELVAVRYPDRTGKLSDQAERVGYSYDEAGRIRSVGGYATEVTYTPGDRVASITHGNGVTEQVTPDPDRAWPDRIQLSGMTGNWPTLSLEFGHDTAGRITGEDRSAPVGYQKRYGYDAYGRLGNESSHLKDTYSYDGPGRLTGRSAVGAYSYSDPAHPNAVTSAGQATYTYDAAGRALTGTRTIGHTWDADGNLTGFTTKDGKSVTYGYDADGQRVVKDVPSLLSRTVFADPYVEIDDWGEPRKSYLLGSRTLARSHWTWGTGGPADPPGVRYYHVDARGSVAVISRDDGRPLQYYDYEPFGTARYTQPGTGDDLRFIGARQDDDSGLVHLGARELDPILGRFITPDNIVADPQRGAAYDRYAYGYYDPINTKDPSGHEPEPLTLQEFAFDPLAAAPANVSSAPRSARLLDRGLRSPLSDVELSDSHTDLVSGLATPTVAQRDTTAPAVQPYTFGIGFSADAQIGAGLEAGIYYVWDTQGNVGIMFSGAARFGPDLGWSAGVSGFVYFNATVQQVAGYGVASGIDTPFASGAWVMSCQVEGCLDVRHGVAGSVGVGFQLGLYFAPGYSYILMLTTAR</sequence>
<accession>A0ABM6SJ93</accession>
<keyword evidence="3" id="KW-0732">Signal</keyword>
<dbReference type="InterPro" id="IPR006530">
    <property type="entry name" value="YD"/>
</dbReference>
<proteinExistence type="predicted"/>
<organism evidence="8 9">
    <name type="scientific">Streptomyces dengpaensis</name>
    <dbReference type="NCBI Taxonomy" id="2049881"/>
    <lineage>
        <taxon>Bacteria</taxon>
        <taxon>Bacillati</taxon>
        <taxon>Actinomycetota</taxon>
        <taxon>Actinomycetes</taxon>
        <taxon>Kitasatosporales</taxon>
        <taxon>Streptomycetaceae</taxon>
        <taxon>Streptomyces</taxon>
    </lineage>
</organism>
<dbReference type="InterPro" id="IPR056823">
    <property type="entry name" value="TEN-like_YD-shell"/>
</dbReference>
<evidence type="ECO:0000256" key="3">
    <source>
        <dbReference type="ARBA" id="ARBA00022729"/>
    </source>
</evidence>
<dbReference type="InterPro" id="IPR031325">
    <property type="entry name" value="RHS_repeat"/>
</dbReference>
<dbReference type="Gene3D" id="2.180.10.10">
    <property type="entry name" value="RHS repeat-associated core"/>
    <property type="match status" value="2"/>
</dbReference>
<evidence type="ECO:0000256" key="5">
    <source>
        <dbReference type="ARBA" id="ARBA00023026"/>
    </source>
</evidence>
<dbReference type="Gene3D" id="2.130.10.130">
    <property type="entry name" value="Integrin alpha, N-terminal"/>
    <property type="match status" value="1"/>
</dbReference>
<evidence type="ECO:0000256" key="6">
    <source>
        <dbReference type="SAM" id="MobiDB-lite"/>
    </source>
</evidence>